<evidence type="ECO:0000256" key="2">
    <source>
        <dbReference type="ARBA" id="ARBA00022475"/>
    </source>
</evidence>
<comment type="subcellular location">
    <subcellularLocation>
        <location evidence="1">Cell membrane</location>
        <topology evidence="1">Multi-pass membrane protein</topology>
    </subcellularLocation>
</comment>
<evidence type="ECO:0000256" key="1">
    <source>
        <dbReference type="ARBA" id="ARBA00004651"/>
    </source>
</evidence>
<dbReference type="Pfam" id="PF03706">
    <property type="entry name" value="LPG_synthase_TM"/>
    <property type="match status" value="1"/>
</dbReference>
<keyword evidence="5 6" id="KW-0472">Membrane</keyword>
<dbReference type="InterPro" id="IPR022791">
    <property type="entry name" value="L-PG_synthase/AglD"/>
</dbReference>
<sequence>MSKPAPLDAAQRLGTRGPRLGQARDWLIGAALLVALVAAVQYSVGWGTLLAPWLAFSPLLVGWLFLLTALSYGLRAVRVHDWFRPRLQGQFTGVLRLTILHNSANNLLPMRTGELVFPWLMRRYFDFGLLEATAALLWIRILDMHFLGLIAILILDLRDPWWVWWAVGLAWVAGLSVLALIGRVGASPWLAGGGRARALVRQVAAAAPRDPWLIARVYLWTVGTWTLKFIAFASVLAHFVPADFWRVLAGVMGAELSSVLPVHGIAGSGSYEIAAMAALVPLGVAPKVALAGAVNLHLFLLGTTLLLGGLAFLLPRPPRS</sequence>
<feature type="transmembrane region" description="Helical" evidence="6">
    <location>
        <begin position="217"/>
        <end position="240"/>
    </location>
</feature>
<feature type="transmembrane region" description="Helical" evidence="6">
    <location>
        <begin position="129"/>
        <end position="155"/>
    </location>
</feature>
<feature type="transmembrane region" description="Helical" evidence="6">
    <location>
        <begin position="50"/>
        <end position="74"/>
    </location>
</feature>
<dbReference type="GO" id="GO:0005886">
    <property type="term" value="C:plasma membrane"/>
    <property type="evidence" value="ECO:0007669"/>
    <property type="project" value="UniProtKB-SubCell"/>
</dbReference>
<feature type="transmembrane region" description="Helical" evidence="6">
    <location>
        <begin position="296"/>
        <end position="314"/>
    </location>
</feature>
<dbReference type="Proteomes" id="UP000232638">
    <property type="component" value="Chromosome"/>
</dbReference>
<dbReference type="KEGG" id="tsy:THSYN_25590"/>
<keyword evidence="3 6" id="KW-0812">Transmembrane</keyword>
<organism evidence="7 8">
    <name type="scientific">Candidatus Thiodictyon syntrophicum</name>
    <dbReference type="NCBI Taxonomy" id="1166950"/>
    <lineage>
        <taxon>Bacteria</taxon>
        <taxon>Pseudomonadati</taxon>
        <taxon>Pseudomonadota</taxon>
        <taxon>Gammaproteobacteria</taxon>
        <taxon>Chromatiales</taxon>
        <taxon>Chromatiaceae</taxon>
        <taxon>Thiodictyon</taxon>
    </lineage>
</organism>
<gene>
    <name evidence="7" type="ORF">THSYN_25590</name>
</gene>
<evidence type="ECO:0000256" key="3">
    <source>
        <dbReference type="ARBA" id="ARBA00022692"/>
    </source>
</evidence>
<keyword evidence="4 6" id="KW-1133">Transmembrane helix</keyword>
<evidence type="ECO:0008006" key="9">
    <source>
        <dbReference type="Google" id="ProtNLM"/>
    </source>
</evidence>
<evidence type="ECO:0000313" key="8">
    <source>
        <dbReference type="Proteomes" id="UP000232638"/>
    </source>
</evidence>
<keyword evidence="2" id="KW-1003">Cell membrane</keyword>
<dbReference type="EMBL" id="CP020370">
    <property type="protein sequence ID" value="AUB84953.1"/>
    <property type="molecule type" value="Genomic_DNA"/>
</dbReference>
<feature type="transmembrane region" description="Helical" evidence="6">
    <location>
        <begin position="26"/>
        <end position="44"/>
    </location>
</feature>
<proteinExistence type="predicted"/>
<protein>
    <recommendedName>
        <fullName evidence="9">Lysylphosphatidylglycerol synthetase</fullName>
    </recommendedName>
</protein>
<dbReference type="AlphaFoldDB" id="A0A2K8UH87"/>
<dbReference type="RefSeq" id="WP_418219948.1">
    <property type="nucleotide sequence ID" value="NZ_CP020370.1"/>
</dbReference>
<feature type="transmembrane region" description="Helical" evidence="6">
    <location>
        <begin position="260"/>
        <end position="284"/>
    </location>
</feature>
<accession>A0A2K8UH87</accession>
<reference evidence="7 8" key="1">
    <citation type="submission" date="2017-03" db="EMBL/GenBank/DDBJ databases">
        <title>Complete genome sequence of Candidatus 'Thiodictyon syntrophicum' sp. nov. strain Cad16T, a photolithoautotroph purple sulfur bacterium isolated from an alpine meromictic lake.</title>
        <authorList>
            <person name="Luedin S.M."/>
            <person name="Pothier J.F."/>
            <person name="Danza F."/>
            <person name="Storelli N."/>
            <person name="Wittwer M."/>
            <person name="Tonolla M."/>
        </authorList>
    </citation>
    <scope>NUCLEOTIDE SEQUENCE [LARGE SCALE GENOMIC DNA]</scope>
    <source>
        <strain evidence="7 8">Cad16T</strain>
    </source>
</reference>
<evidence type="ECO:0000256" key="6">
    <source>
        <dbReference type="SAM" id="Phobius"/>
    </source>
</evidence>
<name>A0A2K8UH87_9GAMM</name>
<evidence type="ECO:0000256" key="5">
    <source>
        <dbReference type="ARBA" id="ARBA00023136"/>
    </source>
</evidence>
<evidence type="ECO:0000256" key="4">
    <source>
        <dbReference type="ARBA" id="ARBA00022989"/>
    </source>
</evidence>
<keyword evidence="8" id="KW-1185">Reference proteome</keyword>
<evidence type="ECO:0000313" key="7">
    <source>
        <dbReference type="EMBL" id="AUB84953.1"/>
    </source>
</evidence>
<feature type="transmembrane region" description="Helical" evidence="6">
    <location>
        <begin position="161"/>
        <end position="181"/>
    </location>
</feature>